<dbReference type="Gene3D" id="1.25.40.20">
    <property type="entry name" value="Ankyrin repeat-containing domain"/>
    <property type="match status" value="3"/>
</dbReference>
<reference evidence="3" key="1">
    <citation type="submission" date="2024-06" db="EMBL/GenBank/DDBJ databases">
        <authorList>
            <person name="Ryan C."/>
        </authorList>
    </citation>
    <scope>NUCLEOTIDE SEQUENCE [LARGE SCALE GENOMIC DNA]</scope>
</reference>
<keyword evidence="1" id="KW-0040">ANK repeat</keyword>
<dbReference type="InterPro" id="IPR036770">
    <property type="entry name" value="Ankyrin_rpt-contain_sf"/>
</dbReference>
<feature type="repeat" description="ANK" evidence="1">
    <location>
        <begin position="117"/>
        <end position="149"/>
    </location>
</feature>
<dbReference type="PROSITE" id="PS50297">
    <property type="entry name" value="ANK_REP_REGION"/>
    <property type="match status" value="4"/>
</dbReference>
<feature type="repeat" description="ANK" evidence="1">
    <location>
        <begin position="248"/>
        <end position="280"/>
    </location>
</feature>
<dbReference type="Pfam" id="PF12796">
    <property type="entry name" value="Ank_2"/>
    <property type="match status" value="2"/>
</dbReference>
<dbReference type="SMART" id="SM00248">
    <property type="entry name" value="ANK"/>
    <property type="match status" value="6"/>
</dbReference>
<feature type="repeat" description="ANK" evidence="1">
    <location>
        <begin position="187"/>
        <end position="219"/>
    </location>
</feature>
<dbReference type="InterPro" id="IPR002110">
    <property type="entry name" value="Ankyrin_rpt"/>
</dbReference>
<evidence type="ECO:0000256" key="1">
    <source>
        <dbReference type="PROSITE-ProRule" id="PRU00023"/>
    </source>
</evidence>
<dbReference type="PANTHER" id="PTHR46224">
    <property type="entry name" value="ANKYRIN REPEAT FAMILY PROTEIN"/>
    <property type="match status" value="1"/>
</dbReference>
<dbReference type="EMBL" id="OZ075125">
    <property type="protein sequence ID" value="CAL4934872.1"/>
    <property type="molecule type" value="Genomic_DNA"/>
</dbReference>
<dbReference type="AlphaFoldDB" id="A0ABC8XZ31"/>
<dbReference type="Proteomes" id="UP001497457">
    <property type="component" value="Chromosome 15b"/>
</dbReference>
<dbReference type="InterPro" id="IPR051616">
    <property type="entry name" value="Cul2-RING_E3_ligase_SR"/>
</dbReference>
<dbReference type="Gene3D" id="1.25.40.10">
    <property type="entry name" value="Tetratricopeptide repeat domain"/>
    <property type="match status" value="1"/>
</dbReference>
<evidence type="ECO:0000313" key="3">
    <source>
        <dbReference type="Proteomes" id="UP001497457"/>
    </source>
</evidence>
<feature type="repeat" description="ANK" evidence="1">
    <location>
        <begin position="154"/>
        <end position="186"/>
    </location>
</feature>
<keyword evidence="3" id="KW-1185">Reference proteome</keyword>
<dbReference type="InterPro" id="IPR019734">
    <property type="entry name" value="TPR_rpt"/>
</dbReference>
<accession>A0ABC8XZ31</accession>
<organism evidence="2 3">
    <name type="scientific">Urochloa decumbens</name>
    <dbReference type="NCBI Taxonomy" id="240449"/>
    <lineage>
        <taxon>Eukaryota</taxon>
        <taxon>Viridiplantae</taxon>
        <taxon>Streptophyta</taxon>
        <taxon>Embryophyta</taxon>
        <taxon>Tracheophyta</taxon>
        <taxon>Spermatophyta</taxon>
        <taxon>Magnoliopsida</taxon>
        <taxon>Liliopsida</taxon>
        <taxon>Poales</taxon>
        <taxon>Poaceae</taxon>
        <taxon>PACMAD clade</taxon>
        <taxon>Panicoideae</taxon>
        <taxon>Panicodae</taxon>
        <taxon>Paniceae</taxon>
        <taxon>Melinidinae</taxon>
        <taxon>Urochloa</taxon>
    </lineage>
</organism>
<protein>
    <submittedName>
        <fullName evidence="2">Uncharacterized protein</fullName>
    </submittedName>
</protein>
<dbReference type="SMART" id="SM00028">
    <property type="entry name" value="TPR"/>
    <property type="match status" value="3"/>
</dbReference>
<dbReference type="PROSITE" id="PS50088">
    <property type="entry name" value="ANK_REPEAT"/>
    <property type="match status" value="4"/>
</dbReference>
<dbReference type="SUPFAM" id="SSF48403">
    <property type="entry name" value="Ankyrin repeat"/>
    <property type="match status" value="1"/>
</dbReference>
<sequence>MLSPAAAAAAARSIGTHKLPLPNAFAILLDNDDQDQWPPEAILLVEAYHGNVRRLKEIAKRMDVDGRGVSSIVRRTNFKGLNALHAATGGKGVLPICRYLVEEAKMDVNQRDTFNGKKMTPLQHAVYAGNLPAVRYLLDHGANLHQEEDTKGHYGFTALHTAAKKGCCAIAKFLLSRGAYVDGKSCHAATPVHLAVLGGHDSTLKILLDYNADPNKEVTLLTPLVAALRTPSLSCLKLLIQAGAEVNGNGTPLAVAARKGLTEAIKCLLEAGANPNTPNVFGRIPIELAAVYGTREDVEILFPFTSPIPSVTNWSVEGIINHVKQERKQLEDDDFVEAKMSELKNQGDDALGKQDYINASAFYTQAMRVDGFDAELFSNRSLCWLHAGDGRRALQDAAWCQVLRPNWVKGHLREGQALILLKDYKKACDILAEGLQLDPLNDELDKLYWEAMDLKDADVEAAY</sequence>
<proteinExistence type="predicted"/>
<dbReference type="PANTHER" id="PTHR46224:SF1">
    <property type="entry name" value="OS12G0634900 PROTEIN"/>
    <property type="match status" value="1"/>
</dbReference>
<dbReference type="InterPro" id="IPR011990">
    <property type="entry name" value="TPR-like_helical_dom_sf"/>
</dbReference>
<evidence type="ECO:0000313" key="2">
    <source>
        <dbReference type="EMBL" id="CAL4934872.1"/>
    </source>
</evidence>
<dbReference type="Pfam" id="PF00023">
    <property type="entry name" value="Ank"/>
    <property type="match status" value="1"/>
</dbReference>
<dbReference type="SUPFAM" id="SSF48452">
    <property type="entry name" value="TPR-like"/>
    <property type="match status" value="1"/>
</dbReference>
<reference evidence="2 3" key="2">
    <citation type="submission" date="2024-10" db="EMBL/GenBank/DDBJ databases">
        <authorList>
            <person name="Ryan C."/>
        </authorList>
    </citation>
    <scope>NUCLEOTIDE SEQUENCE [LARGE SCALE GENOMIC DNA]</scope>
</reference>
<gene>
    <name evidence="2" type="ORF">URODEC1_LOCUS28944</name>
</gene>
<name>A0ABC8XZ31_9POAL</name>